<accession>A0A6P1BIK3</accession>
<protein>
    <submittedName>
        <fullName evidence="4">Thioesterase family protein</fullName>
    </submittedName>
</protein>
<comment type="caution">
    <text evidence="4">The sequence shown here is derived from an EMBL/GenBank/DDBJ whole genome shotgun (WGS) entry which is preliminary data.</text>
</comment>
<dbReference type="AlphaFoldDB" id="A0A6P1BIK3"/>
<dbReference type="Proteomes" id="UP000468531">
    <property type="component" value="Unassembled WGS sequence"/>
</dbReference>
<feature type="domain" description="Acyl-CoA thioesterase-like C-terminal" evidence="3">
    <location>
        <begin position="141"/>
        <end position="261"/>
    </location>
</feature>
<dbReference type="InterPro" id="IPR049450">
    <property type="entry name" value="ACOT8-like_C"/>
</dbReference>
<reference evidence="4 5" key="1">
    <citation type="journal article" date="2020" name="Arch. Microbiol.">
        <title>Bradyrhizobium uaiense sp. nov., a new highly efficient cowpea symbiont.</title>
        <authorList>
            <person name="Cabral Michel D."/>
            <person name="Azarias Guimaraes A."/>
            <person name="Martins da Costa E."/>
            <person name="Soares de Carvalho T."/>
            <person name="Balsanelli E."/>
            <person name="Willems A."/>
            <person name="Maltempi de Souza E."/>
            <person name="de Souza Moreira F.M."/>
        </authorList>
    </citation>
    <scope>NUCLEOTIDE SEQUENCE [LARGE SCALE GENOMIC DNA]</scope>
    <source>
        <strain evidence="4 5">UFLA 03-164</strain>
    </source>
</reference>
<dbReference type="Gene3D" id="2.40.160.210">
    <property type="entry name" value="Acyl-CoA thioesterase, double hotdog domain"/>
    <property type="match status" value="1"/>
</dbReference>
<evidence type="ECO:0000259" key="2">
    <source>
        <dbReference type="Pfam" id="PF13622"/>
    </source>
</evidence>
<dbReference type="Pfam" id="PF13622">
    <property type="entry name" value="4HBT_3"/>
    <property type="match status" value="1"/>
</dbReference>
<evidence type="ECO:0000256" key="1">
    <source>
        <dbReference type="SAM" id="MobiDB-lite"/>
    </source>
</evidence>
<dbReference type="InterPro" id="IPR049449">
    <property type="entry name" value="TesB_ACOT8-like_N"/>
</dbReference>
<dbReference type="RefSeq" id="WP_236000025.1">
    <property type="nucleotide sequence ID" value="NZ_VKHP01000087.1"/>
</dbReference>
<evidence type="ECO:0000259" key="3">
    <source>
        <dbReference type="Pfam" id="PF20789"/>
    </source>
</evidence>
<keyword evidence="5" id="KW-1185">Reference proteome</keyword>
<name>A0A6P1BIK3_9BRAD</name>
<organism evidence="4 5">
    <name type="scientific">Bradyrhizobium uaiense</name>
    <dbReference type="NCBI Taxonomy" id="2594946"/>
    <lineage>
        <taxon>Bacteria</taxon>
        <taxon>Pseudomonadati</taxon>
        <taxon>Pseudomonadota</taxon>
        <taxon>Alphaproteobacteria</taxon>
        <taxon>Hyphomicrobiales</taxon>
        <taxon>Nitrobacteraceae</taxon>
        <taxon>Bradyrhizobium</taxon>
    </lineage>
</organism>
<dbReference type="InterPro" id="IPR042171">
    <property type="entry name" value="Acyl-CoA_hotdog"/>
</dbReference>
<dbReference type="Pfam" id="PF20789">
    <property type="entry name" value="4HBT_3C"/>
    <property type="match status" value="1"/>
</dbReference>
<dbReference type="InterPro" id="IPR029069">
    <property type="entry name" value="HotDog_dom_sf"/>
</dbReference>
<gene>
    <name evidence="4" type="ORF">FNJ47_21325</name>
</gene>
<feature type="region of interest" description="Disordered" evidence="1">
    <location>
        <begin position="264"/>
        <end position="283"/>
    </location>
</feature>
<dbReference type="EMBL" id="VKHP01000087">
    <property type="protein sequence ID" value="NEU98297.1"/>
    <property type="molecule type" value="Genomic_DNA"/>
</dbReference>
<evidence type="ECO:0000313" key="4">
    <source>
        <dbReference type="EMBL" id="NEU98297.1"/>
    </source>
</evidence>
<sequence length="283" mass="29935">MDSVFEEATRLRRAPGGRLQADVHEAFLTGGGAFGGWILAVATRALRGAAEAGMVPKTLNAEFLAAAPSGASVIIAVSALRTAAASECHRARLHLADGTPVAEATMLLSRPRDDPSFTVRTMPCAPSPVELQALDRSLFPGTWVASHDMRHALGAPGADGDGTSRVWTRLLGDDAMDFERLAALTDASIARSYYRPAPRPAIATVSISNHYHCTAETLAAIGGQHVLIEASTTIGTHGYFDQDSRIWAPDGTLLATSRQLVRARYPSRSRSEDADPYSAAGAT</sequence>
<dbReference type="SUPFAM" id="SSF54637">
    <property type="entry name" value="Thioesterase/thiol ester dehydrase-isomerase"/>
    <property type="match status" value="2"/>
</dbReference>
<proteinExistence type="predicted"/>
<feature type="domain" description="Acyl-CoA thioesterase-like N-terminal HotDog" evidence="2">
    <location>
        <begin position="29"/>
        <end position="107"/>
    </location>
</feature>
<evidence type="ECO:0000313" key="5">
    <source>
        <dbReference type="Proteomes" id="UP000468531"/>
    </source>
</evidence>